<reference evidence="1" key="1">
    <citation type="submission" date="2023-11" db="EMBL/GenBank/DDBJ databases">
        <authorList>
            <person name="Poullet M."/>
        </authorList>
    </citation>
    <scope>NUCLEOTIDE SEQUENCE</scope>
    <source>
        <strain evidence="1">E1834</strain>
    </source>
</reference>
<sequence length="81" mass="9411">MLEFFYTGEINAALMECHVEGIFALAHKYDLEKLKYVCERFMASKIDSSNIEKYCKIISLYGASTLEKRIKDIYESNISKN</sequence>
<organism evidence="1 2">
    <name type="scientific">Meloidogyne enterolobii</name>
    <name type="common">Root-knot nematode worm</name>
    <name type="synonym">Meloidogyne mayaguensis</name>
    <dbReference type="NCBI Taxonomy" id="390850"/>
    <lineage>
        <taxon>Eukaryota</taxon>
        <taxon>Metazoa</taxon>
        <taxon>Ecdysozoa</taxon>
        <taxon>Nematoda</taxon>
        <taxon>Chromadorea</taxon>
        <taxon>Rhabditida</taxon>
        <taxon>Tylenchina</taxon>
        <taxon>Tylenchomorpha</taxon>
        <taxon>Tylenchoidea</taxon>
        <taxon>Meloidogynidae</taxon>
        <taxon>Meloidogyninae</taxon>
        <taxon>Meloidogyne</taxon>
    </lineage>
</organism>
<dbReference type="EMBL" id="CAVMJV010000022">
    <property type="protein sequence ID" value="CAK5072229.1"/>
    <property type="molecule type" value="Genomic_DNA"/>
</dbReference>
<comment type="caution">
    <text evidence="1">The sequence shown here is derived from an EMBL/GenBank/DDBJ whole genome shotgun (WGS) entry which is preliminary data.</text>
</comment>
<protein>
    <submittedName>
        <fullName evidence="1">Uncharacterized protein</fullName>
    </submittedName>
</protein>
<gene>
    <name evidence="1" type="ORF">MENTE1834_LOCUS19134</name>
</gene>
<name>A0ACB0Z0M3_MELEN</name>
<evidence type="ECO:0000313" key="2">
    <source>
        <dbReference type="Proteomes" id="UP001497535"/>
    </source>
</evidence>
<keyword evidence="2" id="KW-1185">Reference proteome</keyword>
<proteinExistence type="predicted"/>
<accession>A0ACB0Z0M3</accession>
<dbReference type="Proteomes" id="UP001497535">
    <property type="component" value="Unassembled WGS sequence"/>
</dbReference>
<evidence type="ECO:0000313" key="1">
    <source>
        <dbReference type="EMBL" id="CAK5072229.1"/>
    </source>
</evidence>